<evidence type="ECO:0000256" key="1">
    <source>
        <dbReference type="SAM" id="MobiDB-lite"/>
    </source>
</evidence>
<dbReference type="Proteomes" id="UP000482800">
    <property type="component" value="Unassembled WGS sequence"/>
</dbReference>
<reference evidence="2 3" key="2">
    <citation type="submission" date="2020-03" db="EMBL/GenBank/DDBJ databases">
        <authorList>
            <person name="Ichikawa N."/>
            <person name="Kimura A."/>
            <person name="Kitahashi Y."/>
            <person name="Uohara A."/>
        </authorList>
    </citation>
    <scope>NUCLEOTIDE SEQUENCE [LARGE SCALE GENOMIC DNA]</scope>
    <source>
        <strain evidence="2 3">NBRC 108639</strain>
    </source>
</reference>
<protein>
    <submittedName>
        <fullName evidence="2">Uncharacterized protein</fullName>
    </submittedName>
</protein>
<proteinExistence type="predicted"/>
<sequence>MGTAAAHRYLGSDAKKARKGSRKRRFEVRGGQEQTRGAGFMAGGRRVGACRSGADMRRPWLEATAANRLCVSQARNTAGDGLRTADSG</sequence>
<evidence type="ECO:0000313" key="2">
    <source>
        <dbReference type="EMBL" id="GFJ80698.1"/>
    </source>
</evidence>
<feature type="compositionally biased region" description="Basic residues" evidence="1">
    <location>
        <begin position="16"/>
        <end position="26"/>
    </location>
</feature>
<gene>
    <name evidence="2" type="ORF">Phou_048780</name>
</gene>
<evidence type="ECO:0000313" key="3">
    <source>
        <dbReference type="Proteomes" id="UP000482800"/>
    </source>
</evidence>
<name>A0A6V8KED6_9ACTN</name>
<organism evidence="2 3">
    <name type="scientific">Phytohabitans houttuyneae</name>
    <dbReference type="NCBI Taxonomy" id="1076126"/>
    <lineage>
        <taxon>Bacteria</taxon>
        <taxon>Bacillati</taxon>
        <taxon>Actinomycetota</taxon>
        <taxon>Actinomycetes</taxon>
        <taxon>Micromonosporales</taxon>
        <taxon>Micromonosporaceae</taxon>
    </lineage>
</organism>
<feature type="region of interest" description="Disordered" evidence="1">
    <location>
        <begin position="1"/>
        <end position="39"/>
    </location>
</feature>
<reference evidence="2 3" key="1">
    <citation type="submission" date="2020-03" db="EMBL/GenBank/DDBJ databases">
        <title>Whole genome shotgun sequence of Phytohabitans houttuyneae NBRC 108639.</title>
        <authorList>
            <person name="Komaki H."/>
            <person name="Tamura T."/>
        </authorList>
    </citation>
    <scope>NUCLEOTIDE SEQUENCE [LARGE SCALE GENOMIC DNA]</scope>
    <source>
        <strain evidence="2 3">NBRC 108639</strain>
    </source>
</reference>
<dbReference type="AlphaFoldDB" id="A0A6V8KED6"/>
<keyword evidence="3" id="KW-1185">Reference proteome</keyword>
<dbReference type="EMBL" id="BLPF01000001">
    <property type="protein sequence ID" value="GFJ80698.1"/>
    <property type="molecule type" value="Genomic_DNA"/>
</dbReference>
<accession>A0A6V8KED6</accession>
<comment type="caution">
    <text evidence="2">The sequence shown here is derived from an EMBL/GenBank/DDBJ whole genome shotgun (WGS) entry which is preliminary data.</text>
</comment>